<evidence type="ECO:0000313" key="8">
    <source>
        <dbReference type="Proteomes" id="UP000308760"/>
    </source>
</evidence>
<comment type="subcellular location">
    <subcellularLocation>
        <location evidence="1">Cytoplasm</location>
    </subcellularLocation>
</comment>
<comment type="caution">
    <text evidence="7">The sequence shown here is derived from an EMBL/GenBank/DDBJ whole genome shotgun (WGS) entry which is preliminary data.</text>
</comment>
<dbReference type="InterPro" id="IPR039422">
    <property type="entry name" value="MarR/SlyA-like"/>
</dbReference>
<dbReference type="InterPro" id="IPR000835">
    <property type="entry name" value="HTH_MarR-typ"/>
</dbReference>
<reference evidence="7 8" key="2">
    <citation type="submission" date="2019-05" db="EMBL/GenBank/DDBJ databases">
        <title>Glycomyces buryatensis sp. nov.</title>
        <authorList>
            <person name="Nikitina E."/>
        </authorList>
    </citation>
    <scope>NUCLEOTIDE SEQUENCE [LARGE SCALE GENOMIC DNA]</scope>
    <source>
        <strain evidence="7 8">18</strain>
    </source>
</reference>
<evidence type="ECO:0000256" key="5">
    <source>
        <dbReference type="ARBA" id="ARBA00023163"/>
    </source>
</evidence>
<dbReference type="SUPFAM" id="SSF46785">
    <property type="entry name" value="Winged helix' DNA-binding domain"/>
    <property type="match status" value="1"/>
</dbReference>
<keyword evidence="3" id="KW-0805">Transcription regulation</keyword>
<accession>A0A4S8QEP2</accession>
<keyword evidence="2" id="KW-0963">Cytoplasm</keyword>
<evidence type="ECO:0000256" key="4">
    <source>
        <dbReference type="ARBA" id="ARBA00023125"/>
    </source>
</evidence>
<gene>
    <name evidence="7" type="ORF">FAB82_02415</name>
</gene>
<dbReference type="Gene3D" id="1.10.10.10">
    <property type="entry name" value="Winged helix-like DNA-binding domain superfamily/Winged helix DNA-binding domain"/>
    <property type="match status" value="1"/>
</dbReference>
<dbReference type="AlphaFoldDB" id="A0A4S8QEP2"/>
<proteinExistence type="predicted"/>
<dbReference type="Pfam" id="PF22381">
    <property type="entry name" value="Staph_reg_Sar_Rot"/>
    <property type="match status" value="1"/>
</dbReference>
<dbReference type="GO" id="GO:0006950">
    <property type="term" value="P:response to stress"/>
    <property type="evidence" value="ECO:0007669"/>
    <property type="project" value="TreeGrafter"/>
</dbReference>
<evidence type="ECO:0000256" key="1">
    <source>
        <dbReference type="ARBA" id="ARBA00004496"/>
    </source>
</evidence>
<dbReference type="SMART" id="SM00347">
    <property type="entry name" value="HTH_MARR"/>
    <property type="match status" value="1"/>
</dbReference>
<sequence>MHGEPRLRDMACFALYSASRAVTGYYRPLLDRLGLTYPQLLVLMALWEEDGRSVSALGEALYLDSGTLSPMIKRLETAGLVERRRESDDERRVTVHLTEAGSALEGEGCAIPLTIADASNLSVEELFALRDKLNELTDSLHGRTETTT</sequence>
<feature type="domain" description="HTH marR-type" evidence="6">
    <location>
        <begin position="8"/>
        <end position="138"/>
    </location>
</feature>
<dbReference type="PROSITE" id="PS50995">
    <property type="entry name" value="HTH_MARR_2"/>
    <property type="match status" value="1"/>
</dbReference>
<dbReference type="FunFam" id="1.10.10.10:FF:000163">
    <property type="entry name" value="MarR family transcriptional regulator"/>
    <property type="match status" value="1"/>
</dbReference>
<dbReference type="GO" id="GO:0003700">
    <property type="term" value="F:DNA-binding transcription factor activity"/>
    <property type="evidence" value="ECO:0007669"/>
    <property type="project" value="InterPro"/>
</dbReference>
<evidence type="ECO:0000256" key="3">
    <source>
        <dbReference type="ARBA" id="ARBA00023015"/>
    </source>
</evidence>
<dbReference type="InterPro" id="IPR036388">
    <property type="entry name" value="WH-like_DNA-bd_sf"/>
</dbReference>
<evidence type="ECO:0000313" key="7">
    <source>
        <dbReference type="EMBL" id="THV43107.1"/>
    </source>
</evidence>
<keyword evidence="5" id="KW-0804">Transcription</keyword>
<dbReference type="GO" id="GO:0005737">
    <property type="term" value="C:cytoplasm"/>
    <property type="evidence" value="ECO:0007669"/>
    <property type="project" value="UniProtKB-SubCell"/>
</dbReference>
<dbReference type="PANTHER" id="PTHR33164">
    <property type="entry name" value="TRANSCRIPTIONAL REGULATOR, MARR FAMILY"/>
    <property type="match status" value="1"/>
</dbReference>
<dbReference type="OrthoDB" id="9806864at2"/>
<evidence type="ECO:0000256" key="2">
    <source>
        <dbReference type="ARBA" id="ARBA00022490"/>
    </source>
</evidence>
<evidence type="ECO:0000259" key="6">
    <source>
        <dbReference type="PROSITE" id="PS50995"/>
    </source>
</evidence>
<dbReference type="EMBL" id="STGY01000007">
    <property type="protein sequence ID" value="THV43107.1"/>
    <property type="molecule type" value="Genomic_DNA"/>
</dbReference>
<dbReference type="InterPro" id="IPR036390">
    <property type="entry name" value="WH_DNA-bd_sf"/>
</dbReference>
<organism evidence="7 8">
    <name type="scientific">Glycomyces buryatensis</name>
    <dbReference type="NCBI Taxonomy" id="2570927"/>
    <lineage>
        <taxon>Bacteria</taxon>
        <taxon>Bacillati</taxon>
        <taxon>Actinomycetota</taxon>
        <taxon>Actinomycetes</taxon>
        <taxon>Glycomycetales</taxon>
        <taxon>Glycomycetaceae</taxon>
        <taxon>Glycomyces</taxon>
    </lineage>
</organism>
<dbReference type="PANTHER" id="PTHR33164:SF5">
    <property type="entry name" value="ORGANIC HYDROPEROXIDE RESISTANCE TRANSCRIPTIONAL REGULATOR"/>
    <property type="match status" value="1"/>
</dbReference>
<name>A0A4S8QEP2_9ACTN</name>
<keyword evidence="4" id="KW-0238">DNA-binding</keyword>
<dbReference type="PRINTS" id="PR00598">
    <property type="entry name" value="HTHMARR"/>
</dbReference>
<reference evidence="8" key="1">
    <citation type="submission" date="2019-04" db="EMBL/GenBank/DDBJ databases">
        <title>Nocardioides xinjiangensis sp. nov.</title>
        <authorList>
            <person name="Liu S."/>
        </authorList>
    </citation>
    <scope>NUCLEOTIDE SEQUENCE [LARGE SCALE GENOMIC DNA]</scope>
    <source>
        <strain evidence="8">18</strain>
    </source>
</reference>
<dbReference type="Proteomes" id="UP000308760">
    <property type="component" value="Unassembled WGS sequence"/>
</dbReference>
<keyword evidence="8" id="KW-1185">Reference proteome</keyword>
<dbReference type="GO" id="GO:0003677">
    <property type="term" value="F:DNA binding"/>
    <property type="evidence" value="ECO:0007669"/>
    <property type="project" value="UniProtKB-KW"/>
</dbReference>
<dbReference type="InterPro" id="IPR055166">
    <property type="entry name" value="Transc_reg_Sar_Rot_HTH"/>
</dbReference>
<protein>
    <submittedName>
        <fullName evidence="7">MarR family transcriptional regulator</fullName>
    </submittedName>
</protein>